<keyword evidence="4" id="KW-0560">Oxidoreductase</keyword>
<dbReference type="AlphaFoldDB" id="A0A076FRN6"/>
<dbReference type="PROSITE" id="PS00497">
    <property type="entry name" value="TYROSINASE_1"/>
    <property type="match status" value="1"/>
</dbReference>
<comment type="similarity">
    <text evidence="1">Belongs to the tyrosinase family.</text>
</comment>
<dbReference type="PRINTS" id="PR00092">
    <property type="entry name" value="TYROSINASE"/>
</dbReference>
<evidence type="ECO:0000256" key="4">
    <source>
        <dbReference type="ARBA" id="ARBA00023002"/>
    </source>
</evidence>
<keyword evidence="5 7" id="KW-0186">Copper</keyword>
<evidence type="ECO:0000256" key="8">
    <source>
        <dbReference type="PIRSR" id="PIRSR000290-2"/>
    </source>
</evidence>
<dbReference type="InterPro" id="IPR002227">
    <property type="entry name" value="Tyrosinase_Cu-bd"/>
</dbReference>
<dbReference type="Gene3D" id="1.10.1280.10">
    <property type="entry name" value="Di-copper center containing domain from catechol oxidase"/>
    <property type="match status" value="1"/>
</dbReference>
<evidence type="ECO:0000256" key="10">
    <source>
        <dbReference type="SAM" id="MobiDB-lite"/>
    </source>
</evidence>
<feature type="binding site" evidence="7">
    <location>
        <position position="216"/>
    </location>
    <ligand>
        <name>Cu cation</name>
        <dbReference type="ChEBI" id="CHEBI:23378"/>
        <label>A</label>
    </ligand>
</feature>
<keyword evidence="2 7" id="KW-0479">Metal-binding</keyword>
<feature type="domain" description="Tyrosinase copper-binding" evidence="11">
    <location>
        <begin position="207"/>
        <end position="224"/>
    </location>
</feature>
<keyword evidence="3" id="KW-0883">Thioether bond</keyword>
<evidence type="ECO:0000256" key="5">
    <source>
        <dbReference type="ARBA" id="ARBA00023008"/>
    </source>
</evidence>
<sequence length="627" mass="71515">MGSTVNSPSTLLTLPNFSIQTSTFLPKTSQRSIFQKKKPFNFNSKTVVSCKASNGKQNDADHTSFLNRFDRRDILLGLGGGLYGATSLVRDPFALAVVPIEPELSSCGESTVDTGKTCMNVPCCPPELKDSKIIDFEPPLGCKIRYRPAAHLVDRDYLYKFELAMERMKALPVDDPRNFMQQANIHCAYCNGAYSQVGFPDQKLEVHYSWLFFPFHRMYLYFFERILGKLIGDPDFAMPFWNWDSPCGMTMPQIYLDPYSPLYDENRNLEHQHVLVNLNDGKSVIKQEKNEEDGFDKLTKREQEREQIKSNLYVMYQQMVRSAKTASCFHGAAYLGGCVSETDIGCTPEPRGGTIENGAHIAVHKFVGAKNPPYNEDMGNFYSAGRDPLFYAHHGNVDRMWNIWKTLQGKKRRDFDQDVWLNSSFLFYDENANMVRVKVRDCLDSKTLGYDYQSVDIPWLRSKPTPRRSRPGVGRGQDQGQDVLARRKSKYLRRFPIVLDKVAVRIEILRPKKPINKKKDDKEEVLVLQNIQLDRNDSVQFDVSINDDEDDDNPCKPEDAEFVGSFSNLPHGDDCHSEAMLSTNLYLPLSDALEDLKIPSEDRFIVVTLVPKEGEVSIGNIKIDYVC</sequence>
<feature type="binding site" evidence="7">
    <location>
        <position position="394"/>
    </location>
    <ligand>
        <name>Cu cation</name>
        <dbReference type="ChEBI" id="CHEBI:23378"/>
        <label>B</label>
    </ligand>
</feature>
<dbReference type="GO" id="GO:0004097">
    <property type="term" value="F:catechol oxidase activity"/>
    <property type="evidence" value="ECO:0007669"/>
    <property type="project" value="InterPro"/>
</dbReference>
<dbReference type="InterPro" id="IPR008922">
    <property type="entry name" value="Di-copper_centre_dom_sf"/>
</dbReference>
<dbReference type="InterPro" id="IPR016213">
    <property type="entry name" value="Polyphenol_oxidase"/>
</dbReference>
<dbReference type="EMBL" id="KJ740475">
    <property type="protein sequence ID" value="AII22008.1"/>
    <property type="molecule type" value="mRNA"/>
</dbReference>
<accession>A0A076FRN6</accession>
<dbReference type="Pfam" id="PF00264">
    <property type="entry name" value="Tyrosinase"/>
    <property type="match status" value="1"/>
</dbReference>
<comment type="cofactor">
    <cofactor evidence="7">
        <name>Cu(2+)</name>
        <dbReference type="ChEBI" id="CHEBI:29036"/>
    </cofactor>
    <text evidence="7">Binds 2 copper ions per subunit.</text>
</comment>
<dbReference type="Pfam" id="PF12143">
    <property type="entry name" value="PPO1_KFDV"/>
    <property type="match status" value="1"/>
</dbReference>
<evidence type="ECO:0000256" key="2">
    <source>
        <dbReference type="ARBA" id="ARBA00022723"/>
    </source>
</evidence>
<feature type="binding site" evidence="7">
    <location>
        <position position="364"/>
    </location>
    <ligand>
        <name>Cu cation</name>
        <dbReference type="ChEBI" id="CHEBI:23378"/>
        <label>B</label>
    </ligand>
</feature>
<reference evidence="13" key="1">
    <citation type="submission" date="2014-04" db="EMBL/GenBank/DDBJ databases">
        <authorList>
            <person name="Zhang S."/>
            <person name="Cui J."/>
            <person name="Lv L."/>
        </authorList>
    </citation>
    <scope>NUCLEOTIDE SEQUENCE</scope>
</reference>
<feature type="domain" description="Tyrosinase copper-binding" evidence="12">
    <location>
        <begin position="387"/>
        <end position="398"/>
    </location>
</feature>
<dbReference type="InterPro" id="IPR022740">
    <property type="entry name" value="Polyphenol_oxidase_C"/>
</dbReference>
<dbReference type="PANTHER" id="PTHR11474">
    <property type="entry name" value="TYROSINASE FAMILY MEMBER"/>
    <property type="match status" value="1"/>
</dbReference>
<keyword evidence="6 8" id="KW-1015">Disulfide bond</keyword>
<dbReference type="PROSITE" id="PS00498">
    <property type="entry name" value="TYROSINASE_2"/>
    <property type="match status" value="1"/>
</dbReference>
<dbReference type="PIRSF" id="PIRSF000290">
    <property type="entry name" value="PPO_plant"/>
    <property type="match status" value="1"/>
</dbReference>
<feature type="disulfide bond" evidence="8">
    <location>
        <begin position="107"/>
        <end position="124"/>
    </location>
</feature>
<evidence type="ECO:0000259" key="11">
    <source>
        <dbReference type="PROSITE" id="PS00497"/>
    </source>
</evidence>
<dbReference type="InterPro" id="IPR022739">
    <property type="entry name" value="Polyphenol_oxidase_cen"/>
</dbReference>
<dbReference type="KEGG" id="ghi:107923401"/>
<evidence type="ECO:0000256" key="9">
    <source>
        <dbReference type="PIRSR" id="PIRSR000290-3"/>
    </source>
</evidence>
<feature type="binding site" evidence="7">
    <location>
        <position position="186"/>
    </location>
    <ligand>
        <name>Cu cation</name>
        <dbReference type="ChEBI" id="CHEBI:23378"/>
        <label>A</label>
    </ligand>
</feature>
<feature type="binding site" evidence="7">
    <location>
        <position position="360"/>
    </location>
    <ligand>
        <name>Cu cation</name>
        <dbReference type="ChEBI" id="CHEBI:23378"/>
        <label>B</label>
    </ligand>
</feature>
<protein>
    <submittedName>
        <fullName evidence="13">Polyphenol oxidase-6</fullName>
    </submittedName>
</protein>
<dbReference type="GeneID" id="107923401"/>
<dbReference type="Pfam" id="PF12142">
    <property type="entry name" value="PPO1_DWL"/>
    <property type="match status" value="1"/>
</dbReference>
<evidence type="ECO:0000256" key="7">
    <source>
        <dbReference type="PIRSR" id="PIRSR000290-1"/>
    </source>
</evidence>
<evidence type="ECO:0000256" key="3">
    <source>
        <dbReference type="ARBA" id="ARBA00022784"/>
    </source>
</evidence>
<feature type="cross-link" description="2'-(S-cysteinyl)-histidine (Cys-His)" evidence="9">
    <location>
        <begin position="190"/>
        <end position="207"/>
    </location>
</feature>
<proteinExistence type="evidence at transcript level"/>
<evidence type="ECO:0000313" key="13">
    <source>
        <dbReference type="EMBL" id="AII22008.1"/>
    </source>
</evidence>
<dbReference type="GO" id="GO:0046872">
    <property type="term" value="F:metal ion binding"/>
    <property type="evidence" value="ECO:0007669"/>
    <property type="project" value="UniProtKB-KW"/>
</dbReference>
<dbReference type="PANTHER" id="PTHR11474:SF87">
    <property type="entry name" value="POLYPHENOL OXIDASE, CHLOROPLASTIC-LIKE"/>
    <property type="match status" value="1"/>
</dbReference>
<feature type="disulfide bond" evidence="8">
    <location>
        <begin position="123"/>
        <end position="187"/>
    </location>
</feature>
<evidence type="ECO:0000259" key="12">
    <source>
        <dbReference type="PROSITE" id="PS00498"/>
    </source>
</evidence>
<dbReference type="SUPFAM" id="SSF48056">
    <property type="entry name" value="Di-copper centre-containing domain"/>
    <property type="match status" value="1"/>
</dbReference>
<evidence type="ECO:0000256" key="6">
    <source>
        <dbReference type="ARBA" id="ARBA00023157"/>
    </source>
</evidence>
<dbReference type="SMR" id="A0A076FRN6"/>
<dbReference type="GO" id="GO:0046148">
    <property type="term" value="P:pigment biosynthetic process"/>
    <property type="evidence" value="ECO:0007669"/>
    <property type="project" value="InterPro"/>
</dbReference>
<gene>
    <name evidence="13" type="primary">PPO-6</name>
</gene>
<evidence type="ECO:0000256" key="1">
    <source>
        <dbReference type="ARBA" id="ARBA00009928"/>
    </source>
</evidence>
<organism evidence="13">
    <name type="scientific">Gossypium hirsutum</name>
    <name type="common">Upland cotton</name>
    <name type="synonym">Gossypium mexicanum</name>
    <dbReference type="NCBI Taxonomy" id="3635"/>
    <lineage>
        <taxon>Eukaryota</taxon>
        <taxon>Viridiplantae</taxon>
        <taxon>Streptophyta</taxon>
        <taxon>Embryophyta</taxon>
        <taxon>Tracheophyta</taxon>
        <taxon>Spermatophyta</taxon>
        <taxon>Magnoliopsida</taxon>
        <taxon>eudicotyledons</taxon>
        <taxon>Gunneridae</taxon>
        <taxon>Pentapetalae</taxon>
        <taxon>rosids</taxon>
        <taxon>malvids</taxon>
        <taxon>Malvales</taxon>
        <taxon>Malvaceae</taxon>
        <taxon>Malvoideae</taxon>
        <taxon>Gossypium</taxon>
    </lineage>
</organism>
<dbReference type="InterPro" id="IPR050316">
    <property type="entry name" value="Tyrosinase/Hemocyanin"/>
</dbReference>
<feature type="binding site" evidence="7">
    <location>
        <position position="207"/>
    </location>
    <ligand>
        <name>Cu cation</name>
        <dbReference type="ChEBI" id="CHEBI:23378"/>
        <label>A</label>
    </ligand>
</feature>
<feature type="region of interest" description="Disordered" evidence="10">
    <location>
        <begin position="461"/>
        <end position="481"/>
    </location>
</feature>
<name>A0A076FRN6_GOSHI</name>